<dbReference type="Proteomes" id="UP000324800">
    <property type="component" value="Unassembled WGS sequence"/>
</dbReference>
<dbReference type="EMBL" id="SNRW01001795">
    <property type="protein sequence ID" value="KAA6394991.1"/>
    <property type="molecule type" value="Genomic_DNA"/>
</dbReference>
<proteinExistence type="predicted"/>
<evidence type="ECO:0000313" key="2">
    <source>
        <dbReference type="Proteomes" id="UP000324800"/>
    </source>
</evidence>
<gene>
    <name evidence="1" type="ORF">EZS28_009480</name>
</gene>
<accession>A0A5J4WJB8</accession>
<dbReference type="AlphaFoldDB" id="A0A5J4WJB8"/>
<comment type="caution">
    <text evidence="1">The sequence shown here is derived from an EMBL/GenBank/DDBJ whole genome shotgun (WGS) entry which is preliminary data.</text>
</comment>
<reference evidence="1 2" key="1">
    <citation type="submission" date="2019-03" db="EMBL/GenBank/DDBJ databases">
        <title>Single cell metagenomics reveals metabolic interactions within the superorganism composed of flagellate Streblomastix strix and complex community of Bacteroidetes bacteria on its surface.</title>
        <authorList>
            <person name="Treitli S.C."/>
            <person name="Kolisko M."/>
            <person name="Husnik F."/>
            <person name="Keeling P."/>
            <person name="Hampl V."/>
        </authorList>
    </citation>
    <scope>NUCLEOTIDE SEQUENCE [LARGE SCALE GENOMIC DNA]</scope>
    <source>
        <strain evidence="1">ST1C</strain>
    </source>
</reference>
<name>A0A5J4WJB8_9EUKA</name>
<organism evidence="1 2">
    <name type="scientific">Streblomastix strix</name>
    <dbReference type="NCBI Taxonomy" id="222440"/>
    <lineage>
        <taxon>Eukaryota</taxon>
        <taxon>Metamonada</taxon>
        <taxon>Preaxostyla</taxon>
        <taxon>Oxymonadida</taxon>
        <taxon>Streblomastigidae</taxon>
        <taxon>Streblomastix</taxon>
    </lineage>
</organism>
<protein>
    <submittedName>
        <fullName evidence="1">Uncharacterized protein</fullName>
    </submittedName>
</protein>
<sequence length="96" mass="10721">MKYRICSECSSIYNTNLISSSKPFLSIRLRWFVNEHLQSDSISFIIHCDRPICNIFMENFSAIGCESKVSAVQLHEFTTNSAGAGGLKGVGITNRE</sequence>
<evidence type="ECO:0000313" key="1">
    <source>
        <dbReference type="EMBL" id="KAA6394991.1"/>
    </source>
</evidence>